<dbReference type="Ensembl" id="ENSTNIT00000004195.1">
    <property type="protein sequence ID" value="ENSTNIP00000002412.1"/>
    <property type="gene ID" value="ENSTNIG00000001117.1"/>
</dbReference>
<keyword evidence="3" id="KW-1185">Reference proteome</keyword>
<reference evidence="2" key="2">
    <citation type="submission" date="2025-08" db="UniProtKB">
        <authorList>
            <consortium name="Ensembl"/>
        </authorList>
    </citation>
    <scope>IDENTIFICATION</scope>
</reference>
<feature type="coiled-coil region" evidence="1">
    <location>
        <begin position="86"/>
        <end position="113"/>
    </location>
</feature>
<evidence type="ECO:0000256" key="1">
    <source>
        <dbReference type="SAM" id="Coils"/>
    </source>
</evidence>
<dbReference type="AlphaFoldDB" id="H3C2E4"/>
<dbReference type="STRING" id="99883.ENSTNIP00000002412"/>
<dbReference type="GO" id="GO:1990498">
    <property type="term" value="C:mitotic spindle microtubule"/>
    <property type="evidence" value="ECO:0007669"/>
    <property type="project" value="TreeGrafter"/>
</dbReference>
<accession>H3C2E4</accession>
<protein>
    <submittedName>
        <fullName evidence="2">HAUS augmin like complex subunit 2</fullName>
    </submittedName>
</protein>
<sequence>SLQNLSFVFLSGLIKRSGTFEKVFLFLWKTLLKMRHWELCPFSVTPAAAVLSRCVSRGALAQELLDSASTGLRPTFSPQLQEAEERIRMQKHLDELRLKVELLNLEKKSADVTHKFHLARRFQVLQMLCTHLQNVLKNQSSLRQRLMRPLGRTNLPIQAHLHRFVVDLVDMLPNFIRKLEEMVASLRRSPTAEEHLAQLDTSLAQLLARVVEVEDLSDQVLRWQDSSRSGDGTS</sequence>
<dbReference type="Proteomes" id="UP000007303">
    <property type="component" value="Unassembled WGS sequence"/>
</dbReference>
<dbReference type="GO" id="GO:0005813">
    <property type="term" value="C:centrosome"/>
    <property type="evidence" value="ECO:0007669"/>
    <property type="project" value="TreeGrafter"/>
</dbReference>
<proteinExistence type="predicted"/>
<keyword evidence="1" id="KW-0175">Coiled coil</keyword>
<dbReference type="GO" id="GO:0007020">
    <property type="term" value="P:microtubule nucleation"/>
    <property type="evidence" value="ECO:0007669"/>
    <property type="project" value="TreeGrafter"/>
</dbReference>
<dbReference type="InParanoid" id="H3C2E4"/>
<dbReference type="OMA" id="HQWDLSP"/>
<reference evidence="2" key="3">
    <citation type="submission" date="2025-09" db="UniProtKB">
        <authorList>
            <consortium name="Ensembl"/>
        </authorList>
    </citation>
    <scope>IDENTIFICATION</scope>
</reference>
<dbReference type="InterPro" id="IPR028346">
    <property type="entry name" value="HAUS2"/>
</dbReference>
<dbReference type="InterPro" id="IPR026242">
    <property type="entry name" value="HAUS2_metazoa"/>
</dbReference>
<dbReference type="GeneTree" id="ENSGT00390000004927"/>
<dbReference type="PRINTS" id="PR02088">
    <property type="entry name" value="HAUSAUGMINL2"/>
</dbReference>
<organism evidence="2 3">
    <name type="scientific">Tetraodon nigroviridis</name>
    <name type="common">Spotted green pufferfish</name>
    <name type="synonym">Chelonodon nigroviridis</name>
    <dbReference type="NCBI Taxonomy" id="99883"/>
    <lineage>
        <taxon>Eukaryota</taxon>
        <taxon>Metazoa</taxon>
        <taxon>Chordata</taxon>
        <taxon>Craniata</taxon>
        <taxon>Vertebrata</taxon>
        <taxon>Euteleostomi</taxon>
        <taxon>Actinopterygii</taxon>
        <taxon>Neopterygii</taxon>
        <taxon>Teleostei</taxon>
        <taxon>Neoteleostei</taxon>
        <taxon>Acanthomorphata</taxon>
        <taxon>Eupercaria</taxon>
        <taxon>Tetraodontiformes</taxon>
        <taxon>Tetradontoidea</taxon>
        <taxon>Tetraodontidae</taxon>
        <taxon>Tetraodon</taxon>
    </lineage>
</organism>
<dbReference type="FunCoup" id="H3C2E4">
    <property type="interactions" value="1196"/>
</dbReference>
<dbReference type="GO" id="GO:0070652">
    <property type="term" value="C:HAUS complex"/>
    <property type="evidence" value="ECO:0007669"/>
    <property type="project" value="InterPro"/>
</dbReference>
<evidence type="ECO:0000313" key="2">
    <source>
        <dbReference type="Ensembl" id="ENSTNIP00000002412.1"/>
    </source>
</evidence>
<dbReference type="GO" id="GO:0007098">
    <property type="term" value="P:centrosome cycle"/>
    <property type="evidence" value="ECO:0007669"/>
    <property type="project" value="InterPro"/>
</dbReference>
<dbReference type="Pfam" id="PF15003">
    <property type="entry name" value="HAUS2"/>
    <property type="match status" value="1"/>
</dbReference>
<dbReference type="GO" id="GO:0051225">
    <property type="term" value="P:spindle assembly"/>
    <property type="evidence" value="ECO:0007669"/>
    <property type="project" value="InterPro"/>
</dbReference>
<dbReference type="HOGENOM" id="CLU_096512_0_0_1"/>
<dbReference type="PANTHER" id="PTHR16039:SF1">
    <property type="entry name" value="HAUS AUGMIN-LIKE COMPLEX SUBUNIT 2"/>
    <property type="match status" value="1"/>
</dbReference>
<reference evidence="3" key="1">
    <citation type="journal article" date="2004" name="Nature">
        <title>Genome duplication in the teleost fish Tetraodon nigroviridis reveals the early vertebrate proto-karyotype.</title>
        <authorList>
            <person name="Jaillon O."/>
            <person name="Aury J.-M."/>
            <person name="Brunet F."/>
            <person name="Petit J.-L."/>
            <person name="Stange-Thomann N."/>
            <person name="Mauceli E."/>
            <person name="Bouneau L."/>
            <person name="Fischer C."/>
            <person name="Ozouf-Costaz C."/>
            <person name="Bernot A."/>
            <person name="Nicaud S."/>
            <person name="Jaffe D."/>
            <person name="Fisher S."/>
            <person name="Lutfalla G."/>
            <person name="Dossat C."/>
            <person name="Segurens B."/>
            <person name="Dasilva C."/>
            <person name="Salanoubat M."/>
            <person name="Levy M."/>
            <person name="Boudet N."/>
            <person name="Castellano S."/>
            <person name="Anthouard V."/>
            <person name="Jubin C."/>
            <person name="Castelli V."/>
            <person name="Katinka M."/>
            <person name="Vacherie B."/>
            <person name="Biemont C."/>
            <person name="Skalli Z."/>
            <person name="Cattolico L."/>
            <person name="Poulain J."/>
            <person name="De Berardinis V."/>
            <person name="Cruaud C."/>
            <person name="Duprat S."/>
            <person name="Brottier P."/>
            <person name="Coutanceau J.-P."/>
            <person name="Gouzy J."/>
            <person name="Parra G."/>
            <person name="Lardier G."/>
            <person name="Chapple C."/>
            <person name="McKernan K.J."/>
            <person name="McEwan P."/>
            <person name="Bosak S."/>
            <person name="Kellis M."/>
            <person name="Volff J.-N."/>
            <person name="Guigo R."/>
            <person name="Zody M.C."/>
            <person name="Mesirov J."/>
            <person name="Lindblad-Toh K."/>
            <person name="Birren B."/>
            <person name="Nusbaum C."/>
            <person name="Kahn D."/>
            <person name="Robinson-Rechavi M."/>
            <person name="Laudet V."/>
            <person name="Schachter V."/>
            <person name="Quetier F."/>
            <person name="Saurin W."/>
            <person name="Scarpelli C."/>
            <person name="Wincker P."/>
            <person name="Lander E.S."/>
            <person name="Weissenbach J."/>
            <person name="Roest Crollius H."/>
        </authorList>
    </citation>
    <scope>NUCLEOTIDE SEQUENCE [LARGE SCALE GENOMIC DNA]</scope>
</reference>
<name>H3C2E4_TETNG</name>
<dbReference type="PANTHER" id="PTHR16039">
    <property type="entry name" value="HAUS AUGMIN-LIKE COMPLEX SUBUNIT 2"/>
    <property type="match status" value="1"/>
</dbReference>
<evidence type="ECO:0000313" key="3">
    <source>
        <dbReference type="Proteomes" id="UP000007303"/>
    </source>
</evidence>